<dbReference type="InParanoid" id="A0A401GEK7"/>
<dbReference type="PROSITE" id="PS50011">
    <property type="entry name" value="PROTEIN_KINASE_DOM"/>
    <property type="match status" value="1"/>
</dbReference>
<dbReference type="EMBL" id="BFAD01000003">
    <property type="protein sequence ID" value="GBE80555.1"/>
    <property type="molecule type" value="Genomic_DNA"/>
</dbReference>
<dbReference type="RefSeq" id="XP_027611468.1">
    <property type="nucleotide sequence ID" value="XM_027755667.1"/>
</dbReference>
<comment type="caution">
    <text evidence="2">The sequence shown here is derived from an EMBL/GenBank/DDBJ whole genome shotgun (WGS) entry which is preliminary data.</text>
</comment>
<dbReference type="STRING" id="139825.A0A401GEK7"/>
<dbReference type="GeneID" id="38777472"/>
<dbReference type="SUPFAM" id="SSF56112">
    <property type="entry name" value="Protein kinase-like (PK-like)"/>
    <property type="match status" value="1"/>
</dbReference>
<dbReference type="AlphaFoldDB" id="A0A401GEK7"/>
<dbReference type="OrthoDB" id="5987198at2759"/>
<dbReference type="GO" id="GO:0004672">
    <property type="term" value="F:protein kinase activity"/>
    <property type="evidence" value="ECO:0007669"/>
    <property type="project" value="InterPro"/>
</dbReference>
<dbReference type="InterPro" id="IPR000719">
    <property type="entry name" value="Prot_kinase_dom"/>
</dbReference>
<evidence type="ECO:0000313" key="3">
    <source>
        <dbReference type="Proteomes" id="UP000287166"/>
    </source>
</evidence>
<dbReference type="Gene3D" id="1.10.510.10">
    <property type="entry name" value="Transferase(Phosphotransferase) domain 1"/>
    <property type="match status" value="1"/>
</dbReference>
<evidence type="ECO:0000259" key="1">
    <source>
        <dbReference type="PROSITE" id="PS50011"/>
    </source>
</evidence>
<reference evidence="2 3" key="1">
    <citation type="journal article" date="2018" name="Sci. Rep.">
        <title>Genome sequence of the cauliflower mushroom Sparassis crispa (Hanabiratake) and its association with beneficial usage.</title>
        <authorList>
            <person name="Kiyama R."/>
            <person name="Furutani Y."/>
            <person name="Kawaguchi K."/>
            <person name="Nakanishi T."/>
        </authorList>
    </citation>
    <scope>NUCLEOTIDE SEQUENCE [LARGE SCALE GENOMIC DNA]</scope>
</reference>
<evidence type="ECO:0000313" key="2">
    <source>
        <dbReference type="EMBL" id="GBE80555.1"/>
    </source>
</evidence>
<proteinExistence type="predicted"/>
<protein>
    <recommendedName>
        <fullName evidence="1">Protein kinase domain-containing protein</fullName>
    </recommendedName>
</protein>
<keyword evidence="3" id="KW-1185">Reference proteome</keyword>
<dbReference type="Proteomes" id="UP000287166">
    <property type="component" value="Unassembled WGS sequence"/>
</dbReference>
<feature type="domain" description="Protein kinase" evidence="1">
    <location>
        <begin position="1"/>
        <end position="340"/>
    </location>
</feature>
<dbReference type="GO" id="GO:0005524">
    <property type="term" value="F:ATP binding"/>
    <property type="evidence" value="ECO:0007669"/>
    <property type="project" value="InterPro"/>
</dbReference>
<name>A0A401GEK7_9APHY</name>
<gene>
    <name evidence="2" type="ORF">SCP_0302700</name>
</gene>
<organism evidence="2 3">
    <name type="scientific">Sparassis crispa</name>
    <dbReference type="NCBI Taxonomy" id="139825"/>
    <lineage>
        <taxon>Eukaryota</taxon>
        <taxon>Fungi</taxon>
        <taxon>Dikarya</taxon>
        <taxon>Basidiomycota</taxon>
        <taxon>Agaricomycotina</taxon>
        <taxon>Agaricomycetes</taxon>
        <taxon>Polyporales</taxon>
        <taxon>Sparassidaceae</taxon>
        <taxon>Sparassis</taxon>
    </lineage>
</organism>
<dbReference type="InterPro" id="IPR011009">
    <property type="entry name" value="Kinase-like_dom_sf"/>
</dbReference>
<dbReference type="SMART" id="SM00220">
    <property type="entry name" value="S_TKc"/>
    <property type="match status" value="1"/>
</dbReference>
<accession>A0A401GEK7</accession>
<sequence length="340" mass="40108">MSSTTRATPGELASPEAYWRDRQRWLLDHGYMLRPRYRTDWKPSWLGTDKEYFDCEDRHPASHAYILDAVREKDGTVVILKKVKKRNHSDPIFEVLQDPLDDDIVLLVMPLLRLYDDPRFETVGEAVEFFRQMIEGMAFMHRYRVAHRDCSQLNTMMEPTMYPDLYHPLLDTEKPDLSGSAKCYTRIRRPTKYYYVDFGLSRKYDPKDSPSLELPILGGDKSVPEFQGEGYNKASDPFVTDIYYLGNLMRQGFFERYRRLEFLDSLIADMVQEEPGKRPTIDQVADRLAEIQSKLSWWKLRPQIVRRHNGMFVRFLKSMRHVYRTAGYVIMRLPPVPVLS</sequence>